<evidence type="ECO:0000256" key="1">
    <source>
        <dbReference type="SAM" id="MobiDB-lite"/>
    </source>
</evidence>
<comment type="caution">
    <text evidence="2">The sequence shown here is derived from an EMBL/GenBank/DDBJ whole genome shotgun (WGS) entry which is preliminary data.</text>
</comment>
<dbReference type="EMBL" id="SSTE01018921">
    <property type="protein sequence ID" value="KAA0037459.1"/>
    <property type="molecule type" value="Genomic_DNA"/>
</dbReference>
<sequence length="137" mass="15961">MGSIQAHESRINRSVKRNKEKAFQVKDVVPKYNNSDRVMIPGRRRGGYRGRGHGTRKGCNRNEEQRQFGVQSSNKANIQCYHCKKFDHVKADYWTNIPSDQKTVEVWFIDSSCLNHMTGLKPVFKELNEGEKLRSYK</sequence>
<gene>
    <name evidence="3" type="ORF">E5676_scaffold808G00220</name>
    <name evidence="2" type="ORF">E6C27_scaffold277G00470</name>
</gene>
<name>A0A5A7T7W1_CUCMM</name>
<accession>A0A5A7T7W1</accession>
<evidence type="ECO:0000313" key="2">
    <source>
        <dbReference type="EMBL" id="KAA0037459.1"/>
    </source>
</evidence>
<reference evidence="4 5" key="1">
    <citation type="submission" date="2019-08" db="EMBL/GenBank/DDBJ databases">
        <title>Draft genome sequences of two oriental melons (Cucumis melo L. var makuwa).</title>
        <authorList>
            <person name="Kwon S.-Y."/>
        </authorList>
    </citation>
    <scope>NUCLEOTIDE SEQUENCE [LARGE SCALE GENOMIC DNA]</scope>
    <source>
        <strain evidence="5">cv. Chang Bougi</strain>
        <strain evidence="4">cv. SW 3</strain>
        <tissue evidence="2">Leaf</tissue>
    </source>
</reference>
<evidence type="ECO:0000313" key="4">
    <source>
        <dbReference type="Proteomes" id="UP000321393"/>
    </source>
</evidence>
<dbReference type="Proteomes" id="UP000321393">
    <property type="component" value="Unassembled WGS sequence"/>
</dbReference>
<dbReference type="Proteomes" id="UP000321947">
    <property type="component" value="Unassembled WGS sequence"/>
</dbReference>
<protein>
    <submittedName>
        <fullName evidence="2">UBN2 domain-containing protein</fullName>
    </submittedName>
</protein>
<evidence type="ECO:0000313" key="3">
    <source>
        <dbReference type="EMBL" id="TYK01934.1"/>
    </source>
</evidence>
<proteinExistence type="predicted"/>
<feature type="region of interest" description="Disordered" evidence="1">
    <location>
        <begin position="34"/>
        <end position="70"/>
    </location>
</feature>
<feature type="compositionally biased region" description="Basic residues" evidence="1">
    <location>
        <begin position="42"/>
        <end position="59"/>
    </location>
</feature>
<dbReference type="EMBL" id="SSTD01015940">
    <property type="protein sequence ID" value="TYK01934.1"/>
    <property type="molecule type" value="Genomic_DNA"/>
</dbReference>
<organism evidence="2 4">
    <name type="scientific">Cucumis melo var. makuwa</name>
    <name type="common">Oriental melon</name>
    <dbReference type="NCBI Taxonomy" id="1194695"/>
    <lineage>
        <taxon>Eukaryota</taxon>
        <taxon>Viridiplantae</taxon>
        <taxon>Streptophyta</taxon>
        <taxon>Embryophyta</taxon>
        <taxon>Tracheophyta</taxon>
        <taxon>Spermatophyta</taxon>
        <taxon>Magnoliopsida</taxon>
        <taxon>eudicotyledons</taxon>
        <taxon>Gunneridae</taxon>
        <taxon>Pentapetalae</taxon>
        <taxon>rosids</taxon>
        <taxon>fabids</taxon>
        <taxon>Cucurbitales</taxon>
        <taxon>Cucurbitaceae</taxon>
        <taxon>Benincaseae</taxon>
        <taxon>Cucumis</taxon>
    </lineage>
</organism>
<evidence type="ECO:0000313" key="5">
    <source>
        <dbReference type="Proteomes" id="UP000321947"/>
    </source>
</evidence>
<dbReference type="AlphaFoldDB" id="A0A5A7T7W1"/>
<dbReference type="OrthoDB" id="8063676at2759"/>